<organism evidence="2 3">
    <name type="scientific">Liparis tanakae</name>
    <name type="common">Tanaka's snailfish</name>
    <dbReference type="NCBI Taxonomy" id="230148"/>
    <lineage>
        <taxon>Eukaryota</taxon>
        <taxon>Metazoa</taxon>
        <taxon>Chordata</taxon>
        <taxon>Craniata</taxon>
        <taxon>Vertebrata</taxon>
        <taxon>Euteleostomi</taxon>
        <taxon>Actinopterygii</taxon>
        <taxon>Neopterygii</taxon>
        <taxon>Teleostei</taxon>
        <taxon>Neoteleostei</taxon>
        <taxon>Acanthomorphata</taxon>
        <taxon>Eupercaria</taxon>
        <taxon>Perciformes</taxon>
        <taxon>Cottioidei</taxon>
        <taxon>Cottales</taxon>
        <taxon>Liparidae</taxon>
        <taxon>Liparis</taxon>
    </lineage>
</organism>
<proteinExistence type="predicted"/>
<protein>
    <submittedName>
        <fullName evidence="2">Uncharacterized protein</fullName>
    </submittedName>
</protein>
<comment type="caution">
    <text evidence="2">The sequence shown here is derived from an EMBL/GenBank/DDBJ whole genome shotgun (WGS) entry which is preliminary data.</text>
</comment>
<dbReference type="Proteomes" id="UP000314294">
    <property type="component" value="Unassembled WGS sequence"/>
</dbReference>
<feature type="region of interest" description="Disordered" evidence="1">
    <location>
        <begin position="144"/>
        <end position="167"/>
    </location>
</feature>
<evidence type="ECO:0000313" key="3">
    <source>
        <dbReference type="Proteomes" id="UP000314294"/>
    </source>
</evidence>
<evidence type="ECO:0000256" key="1">
    <source>
        <dbReference type="SAM" id="MobiDB-lite"/>
    </source>
</evidence>
<dbReference type="AlphaFoldDB" id="A0A4Z2IWY3"/>
<gene>
    <name evidence="2" type="ORF">EYF80_007921</name>
</gene>
<accession>A0A4Z2IWY3</accession>
<feature type="compositionally biased region" description="Low complexity" evidence="1">
    <location>
        <begin position="149"/>
        <end position="167"/>
    </location>
</feature>
<evidence type="ECO:0000313" key="2">
    <source>
        <dbReference type="EMBL" id="TNN81792.1"/>
    </source>
</evidence>
<reference evidence="2 3" key="1">
    <citation type="submission" date="2019-03" db="EMBL/GenBank/DDBJ databases">
        <title>First draft genome of Liparis tanakae, snailfish: a comprehensive survey of snailfish specific genes.</title>
        <authorList>
            <person name="Kim W."/>
            <person name="Song I."/>
            <person name="Jeong J.-H."/>
            <person name="Kim D."/>
            <person name="Kim S."/>
            <person name="Ryu S."/>
            <person name="Song J.Y."/>
            <person name="Lee S.K."/>
        </authorList>
    </citation>
    <scope>NUCLEOTIDE SEQUENCE [LARGE SCALE GENOMIC DNA]</scope>
    <source>
        <tissue evidence="2">Muscle</tissue>
    </source>
</reference>
<keyword evidence="3" id="KW-1185">Reference proteome</keyword>
<name>A0A4Z2IWY3_9TELE</name>
<sequence length="167" mass="19217">MEGRERVRESTGRIQVVEDEMKRSSLYALGFSTTGFAHLQTVGLDSLSQSSRVAFMWQTGTRTWYEARPSPQSQRWNSSKPWVPFLRWRVHTWPSDSTGLQMRDQKCLAQHRLSEQSADLRQRFPAQHMASRAQRFLLFRQGRQAPRASLQNSSPSQSSSSVQTPDC</sequence>
<dbReference type="EMBL" id="SRLO01000044">
    <property type="protein sequence ID" value="TNN81792.1"/>
    <property type="molecule type" value="Genomic_DNA"/>
</dbReference>